<dbReference type="EMBL" id="JAPQKN010000002">
    <property type="protein sequence ID" value="KAJ5167935.1"/>
    <property type="molecule type" value="Genomic_DNA"/>
</dbReference>
<dbReference type="Proteomes" id="UP001149163">
    <property type="component" value="Unassembled WGS sequence"/>
</dbReference>
<name>A0A9W9LPE3_9EURO</name>
<dbReference type="GeneID" id="81424830"/>
<dbReference type="OrthoDB" id="5334244at2759"/>
<reference evidence="2" key="1">
    <citation type="submission" date="2022-11" db="EMBL/GenBank/DDBJ databases">
        <authorList>
            <person name="Petersen C."/>
        </authorList>
    </citation>
    <scope>NUCLEOTIDE SEQUENCE</scope>
    <source>
        <strain evidence="2">IBT 26290</strain>
    </source>
</reference>
<reference evidence="2" key="2">
    <citation type="journal article" date="2023" name="IMA Fungus">
        <title>Comparative genomic study of the Penicillium genus elucidates a diverse pangenome and 15 lateral gene transfer events.</title>
        <authorList>
            <person name="Petersen C."/>
            <person name="Sorensen T."/>
            <person name="Nielsen M.R."/>
            <person name="Sondergaard T.E."/>
            <person name="Sorensen J.L."/>
            <person name="Fitzpatrick D.A."/>
            <person name="Frisvad J.C."/>
            <person name="Nielsen K.L."/>
        </authorList>
    </citation>
    <scope>NUCLEOTIDE SEQUENCE</scope>
    <source>
        <strain evidence="2">IBT 26290</strain>
    </source>
</reference>
<evidence type="ECO:0000313" key="3">
    <source>
        <dbReference type="Proteomes" id="UP001149163"/>
    </source>
</evidence>
<feature type="compositionally biased region" description="Basic and acidic residues" evidence="1">
    <location>
        <begin position="85"/>
        <end position="115"/>
    </location>
</feature>
<keyword evidence="3" id="KW-1185">Reference proteome</keyword>
<dbReference type="AlphaFoldDB" id="A0A9W9LPE3"/>
<proteinExistence type="predicted"/>
<dbReference type="RefSeq" id="XP_056544396.1">
    <property type="nucleotide sequence ID" value="XM_056685654.1"/>
</dbReference>
<feature type="compositionally biased region" description="Polar residues" evidence="1">
    <location>
        <begin position="66"/>
        <end position="76"/>
    </location>
</feature>
<protein>
    <submittedName>
        <fullName evidence="2">Uncharacterized protein</fullName>
    </submittedName>
</protein>
<accession>A0A9W9LPE3</accession>
<evidence type="ECO:0000313" key="2">
    <source>
        <dbReference type="EMBL" id="KAJ5167935.1"/>
    </source>
</evidence>
<feature type="region of interest" description="Disordered" evidence="1">
    <location>
        <begin position="20"/>
        <end position="126"/>
    </location>
</feature>
<organism evidence="2 3">
    <name type="scientific">Penicillium canariense</name>
    <dbReference type="NCBI Taxonomy" id="189055"/>
    <lineage>
        <taxon>Eukaryota</taxon>
        <taxon>Fungi</taxon>
        <taxon>Dikarya</taxon>
        <taxon>Ascomycota</taxon>
        <taxon>Pezizomycotina</taxon>
        <taxon>Eurotiomycetes</taxon>
        <taxon>Eurotiomycetidae</taxon>
        <taxon>Eurotiales</taxon>
        <taxon>Aspergillaceae</taxon>
        <taxon>Penicillium</taxon>
    </lineage>
</organism>
<sequence>MASLLRLPARLQARASAISLARSPFSLSAQRASARDSPRSSGSQEDAPRDTKSQGNGTPNHPIPSNKAQPTLSDGRQSPVADFEGNLKDNLPEDVKKHNEDLENRYDRPYNHVGDEGNVENTWKRK</sequence>
<comment type="caution">
    <text evidence="2">The sequence shown here is derived from an EMBL/GenBank/DDBJ whole genome shotgun (WGS) entry which is preliminary data.</text>
</comment>
<gene>
    <name evidence="2" type="ORF">N7482_003529</name>
</gene>
<evidence type="ECO:0000256" key="1">
    <source>
        <dbReference type="SAM" id="MobiDB-lite"/>
    </source>
</evidence>